<evidence type="ECO:0000259" key="2">
    <source>
        <dbReference type="PROSITE" id="PS50206"/>
    </source>
</evidence>
<dbReference type="InterPro" id="IPR017582">
    <property type="entry name" value="SelU"/>
</dbReference>
<dbReference type="NCBIfam" id="TIGR03167">
    <property type="entry name" value="tRNA_sel_U_synt"/>
    <property type="match status" value="1"/>
</dbReference>
<dbReference type="GO" id="GO:0002098">
    <property type="term" value="P:tRNA wobble uridine modification"/>
    <property type="evidence" value="ECO:0007669"/>
    <property type="project" value="InterPro"/>
</dbReference>
<dbReference type="PROSITE" id="PS50206">
    <property type="entry name" value="RHODANESE_3"/>
    <property type="match status" value="1"/>
</dbReference>
<dbReference type="Pfam" id="PF00581">
    <property type="entry name" value="Rhodanese"/>
    <property type="match status" value="1"/>
</dbReference>
<dbReference type="PANTHER" id="PTHR30401:SF0">
    <property type="entry name" value="TRNA 2-SELENOURIDINE SYNTHASE"/>
    <property type="match status" value="1"/>
</dbReference>
<evidence type="ECO:0000256" key="1">
    <source>
        <dbReference type="ARBA" id="ARBA00023266"/>
    </source>
</evidence>
<dbReference type="NCBIfam" id="NF008750">
    <property type="entry name" value="PRK11784.1-2"/>
    <property type="match status" value="1"/>
</dbReference>
<keyword evidence="1" id="KW-0711">Selenium</keyword>
<accession>A0A5C8D5S7</accession>
<dbReference type="EMBL" id="SAXU01000001">
    <property type="protein sequence ID" value="TXJ20383.1"/>
    <property type="molecule type" value="Genomic_DNA"/>
</dbReference>
<dbReference type="Gene3D" id="3.40.250.10">
    <property type="entry name" value="Rhodanese-like domain"/>
    <property type="match status" value="1"/>
</dbReference>
<dbReference type="GO" id="GO:0043828">
    <property type="term" value="F:tRNA 2-selenouridine synthase activity"/>
    <property type="evidence" value="ECO:0007669"/>
    <property type="project" value="InterPro"/>
</dbReference>
<dbReference type="Pfam" id="PF26341">
    <property type="entry name" value="AAA_SelU"/>
    <property type="match status" value="1"/>
</dbReference>
<sequence>MVKYIDIEEFLKLEKENLPIIDVRSPAEYNHAHIPNAHNVYLFNDEERKEIGTIYKQIGREEAVLKGLEFVAPKMTNILKSIDEITKNNNCNDKNKILMHCFRGGMRSESVAWLCSNYKYDVYVLRGGYKSYRRYVLDSFNRDYKIYLLTGKTGSGKTLILNKLKEFGYNIIDLEYLAKHKGSAFGGINEGEQPTQEQFENYLSKELIEYNNKIIWLEDESFLIGKIAIPKPLFNAMKQPQKIIYLNVSKESRAKYITETYGKYDINDLEKSILKIKNRLGGERMKEALELLHKGKIYECVLTLLYYYDKAYKLSIIEDKVINIECDNLDFDFIIKLILLNVNC</sequence>
<name>A0A5C8D5S7_9SPIR</name>
<dbReference type="InterPro" id="IPR058840">
    <property type="entry name" value="AAA_SelU"/>
</dbReference>
<gene>
    <name evidence="3" type="primary">mnmH</name>
    <name evidence="3" type="ORF">EPJ79_04340</name>
</gene>
<dbReference type="AlphaFoldDB" id="A0A5C8D5S7"/>
<reference evidence="3 4" key="1">
    <citation type="journal article" date="1992" name="Lakartidningen">
        <title>[Penicillin V and not amoxicillin is the first choice preparation in acute otitis].</title>
        <authorList>
            <person name="Kamme C."/>
            <person name="Lundgren K."/>
            <person name="Prellner K."/>
        </authorList>
    </citation>
    <scope>NUCLEOTIDE SEQUENCE [LARGE SCALE GENOMIC DNA]</scope>
    <source>
        <strain evidence="3 4">513A</strain>
    </source>
</reference>
<feature type="domain" description="Rhodanese" evidence="2">
    <location>
        <begin position="14"/>
        <end position="141"/>
    </location>
</feature>
<dbReference type="InterPro" id="IPR036873">
    <property type="entry name" value="Rhodanese-like_dom_sf"/>
</dbReference>
<dbReference type="PANTHER" id="PTHR30401">
    <property type="entry name" value="TRNA 2-SELENOURIDINE SYNTHASE"/>
    <property type="match status" value="1"/>
</dbReference>
<evidence type="ECO:0000313" key="3">
    <source>
        <dbReference type="EMBL" id="TXJ20383.1"/>
    </source>
</evidence>
<dbReference type="SUPFAM" id="SSF52540">
    <property type="entry name" value="P-loop containing nucleoside triphosphate hydrolases"/>
    <property type="match status" value="1"/>
</dbReference>
<protein>
    <submittedName>
        <fullName evidence="3">tRNA 2-selenouridine(34) synthase MnmH</fullName>
    </submittedName>
</protein>
<dbReference type="Proteomes" id="UP000324638">
    <property type="component" value="Unassembled WGS sequence"/>
</dbReference>
<comment type="caution">
    <text evidence="3">The sequence shown here is derived from an EMBL/GenBank/DDBJ whole genome shotgun (WGS) entry which is preliminary data.</text>
</comment>
<dbReference type="InterPro" id="IPR001763">
    <property type="entry name" value="Rhodanese-like_dom"/>
</dbReference>
<evidence type="ECO:0000313" key="4">
    <source>
        <dbReference type="Proteomes" id="UP000324638"/>
    </source>
</evidence>
<dbReference type="SMART" id="SM00450">
    <property type="entry name" value="RHOD"/>
    <property type="match status" value="1"/>
</dbReference>
<organism evidence="3 4">
    <name type="scientific">Brachyspira aalborgi</name>
    <dbReference type="NCBI Taxonomy" id="29522"/>
    <lineage>
        <taxon>Bacteria</taxon>
        <taxon>Pseudomonadati</taxon>
        <taxon>Spirochaetota</taxon>
        <taxon>Spirochaetia</taxon>
        <taxon>Brachyspirales</taxon>
        <taxon>Brachyspiraceae</taxon>
        <taxon>Brachyspira</taxon>
    </lineage>
</organism>
<dbReference type="SUPFAM" id="SSF52821">
    <property type="entry name" value="Rhodanese/Cell cycle control phosphatase"/>
    <property type="match status" value="1"/>
</dbReference>
<dbReference type="RefSeq" id="WP_147738578.1">
    <property type="nucleotide sequence ID" value="NZ_SAXU01000001.1"/>
</dbReference>
<dbReference type="Gene3D" id="3.40.50.300">
    <property type="entry name" value="P-loop containing nucleotide triphosphate hydrolases"/>
    <property type="match status" value="1"/>
</dbReference>
<proteinExistence type="predicted"/>
<dbReference type="InterPro" id="IPR027417">
    <property type="entry name" value="P-loop_NTPase"/>
</dbReference>